<evidence type="ECO:0000313" key="2">
    <source>
        <dbReference type="EMBL" id="MFC6441251.1"/>
    </source>
</evidence>
<dbReference type="PANTHER" id="PTHR33361">
    <property type="entry name" value="GLR0591 PROTEIN"/>
    <property type="match status" value="1"/>
</dbReference>
<dbReference type="EMBL" id="JBHSUS010000001">
    <property type="protein sequence ID" value="MFC6441251.1"/>
    <property type="molecule type" value="Genomic_DNA"/>
</dbReference>
<proteinExistence type="predicted"/>
<keyword evidence="1" id="KW-0732">Signal</keyword>
<comment type="caution">
    <text evidence="2">The sequence shown here is derived from an EMBL/GenBank/DDBJ whole genome shotgun (WGS) entry which is preliminary data.</text>
</comment>
<dbReference type="Pfam" id="PF05960">
    <property type="entry name" value="DUF885"/>
    <property type="match status" value="1"/>
</dbReference>
<evidence type="ECO:0000313" key="3">
    <source>
        <dbReference type="Proteomes" id="UP001596364"/>
    </source>
</evidence>
<name>A0ABW1XNF4_9ALTE</name>
<feature type="signal peptide" evidence="1">
    <location>
        <begin position="1"/>
        <end position="21"/>
    </location>
</feature>
<organism evidence="2 3">
    <name type="scientific">Pseudobowmanella zhangzhouensis</name>
    <dbReference type="NCBI Taxonomy" id="1537679"/>
    <lineage>
        <taxon>Bacteria</taxon>
        <taxon>Pseudomonadati</taxon>
        <taxon>Pseudomonadota</taxon>
        <taxon>Gammaproteobacteria</taxon>
        <taxon>Alteromonadales</taxon>
        <taxon>Alteromonadaceae</taxon>
    </lineage>
</organism>
<feature type="chain" id="PRO_5045614565" evidence="1">
    <location>
        <begin position="22"/>
        <end position="620"/>
    </location>
</feature>
<dbReference type="PROSITE" id="PS51257">
    <property type="entry name" value="PROKAR_LIPOPROTEIN"/>
    <property type="match status" value="1"/>
</dbReference>
<keyword evidence="3" id="KW-1185">Reference proteome</keyword>
<accession>A0ABW1XNF4</accession>
<dbReference type="InterPro" id="IPR010281">
    <property type="entry name" value="DUF885"/>
</dbReference>
<sequence>MRLILSLTALAVLTACSPASNDNSAAAPKVSVEQTAQTESERLNQWFEEKYEEQLQFSPLQMTYLGRKDKYDQLDDMSEEAEKKNLAWLAASVAELKSHFDYAKLDLDSKTSYDLWIYQYEQAQAGEKWRYHGYSFNQMFGPQSMLPNFMINMHRVDNLQDMQAYISRLNQMNRAAKQLIDGVHKSADIGVKAPYFAYDGVITQSKNVITGYPFDDSETDAPLMADAKRKIQALVDNGSIDQAKADELTEEAKAALLSSVKPAYLTFIDWFESDRANIPDAAQGASALPDGLAYYDYRLKTSTTTDLTADEIHQLGLSEVARLTAAMEKLKTEVGFEGTLQDFFAYIKQDVTDERFYYPDTDEGRQAYIDDTQAYLDYIDSKLPEYFGLLPKAKLVVKRVESFREQPGAAQHYSSGTPDGSRPGTYYVHLSDMTMMPKNEMEAVAYHEGSPGHHMQISIQQELQSVPTFRTQLFYGSYVEGWALYAETLAKEMGAYQNPFSDFGRLVTEMWRAIRLVVDTGIHAKGWTEQQAIEYFKQNSPISEGQIISEVQRYFVMPGQATSYKIGMLKILELRQRAIDALGDKFDIRAFHDTVLGGGQLPLQVLERKVDNWIASQQSM</sequence>
<reference evidence="3" key="1">
    <citation type="journal article" date="2019" name="Int. J. Syst. Evol. Microbiol.">
        <title>The Global Catalogue of Microorganisms (GCM) 10K type strain sequencing project: providing services to taxonomists for standard genome sequencing and annotation.</title>
        <authorList>
            <consortium name="The Broad Institute Genomics Platform"/>
            <consortium name="The Broad Institute Genome Sequencing Center for Infectious Disease"/>
            <person name="Wu L."/>
            <person name="Ma J."/>
        </authorList>
    </citation>
    <scope>NUCLEOTIDE SEQUENCE [LARGE SCALE GENOMIC DNA]</scope>
    <source>
        <strain evidence="3">CGMCC 1.16031</strain>
    </source>
</reference>
<protein>
    <submittedName>
        <fullName evidence="2">DUF885 domain-containing protein</fullName>
    </submittedName>
</protein>
<dbReference type="Proteomes" id="UP001596364">
    <property type="component" value="Unassembled WGS sequence"/>
</dbReference>
<dbReference type="RefSeq" id="WP_131258418.1">
    <property type="nucleotide sequence ID" value="NZ_JBHSUS010000001.1"/>
</dbReference>
<evidence type="ECO:0000256" key="1">
    <source>
        <dbReference type="SAM" id="SignalP"/>
    </source>
</evidence>
<gene>
    <name evidence="2" type="ORF">ACFP85_13950</name>
</gene>
<dbReference type="PANTHER" id="PTHR33361:SF16">
    <property type="entry name" value="DUF885 DOMAIN-CONTAINING PROTEIN"/>
    <property type="match status" value="1"/>
</dbReference>